<dbReference type="Proteomes" id="UP001066276">
    <property type="component" value="Chromosome 10"/>
</dbReference>
<feature type="compositionally biased region" description="Basic and acidic residues" evidence="1">
    <location>
        <begin position="57"/>
        <end position="76"/>
    </location>
</feature>
<feature type="compositionally biased region" description="Basic and acidic residues" evidence="1">
    <location>
        <begin position="233"/>
        <end position="247"/>
    </location>
</feature>
<dbReference type="EMBL" id="JANPWB010000014">
    <property type="protein sequence ID" value="KAJ1099377.1"/>
    <property type="molecule type" value="Genomic_DNA"/>
</dbReference>
<evidence type="ECO:0000313" key="3">
    <source>
        <dbReference type="Proteomes" id="UP001066276"/>
    </source>
</evidence>
<feature type="compositionally biased region" description="Basic residues" evidence="1">
    <location>
        <begin position="104"/>
        <end position="113"/>
    </location>
</feature>
<feature type="region of interest" description="Disordered" evidence="1">
    <location>
        <begin position="1"/>
        <end position="292"/>
    </location>
</feature>
<name>A0AAV7MA71_PLEWA</name>
<accession>A0AAV7MA71</accession>
<feature type="compositionally biased region" description="Basic residues" evidence="1">
    <location>
        <begin position="157"/>
        <end position="171"/>
    </location>
</feature>
<feature type="compositionally biased region" description="Polar residues" evidence="1">
    <location>
        <begin position="45"/>
        <end position="56"/>
    </location>
</feature>
<sequence>MTGAEEAPQAQEGEQTTQLPEEKNNQSQEQTMRDTDPKKEHPRRNTSPGQGPTTTAKHTDTARKEKADLRPPEQENLRQGNRAGPPKELKKKLQEQGRAEKTKTIPRTKKTRRAPQPNNHAGLRETQSKKRANQGSTTKEKSGQVATARDTQEPKPKTHRPKTQHRHHQKPGKPPTAHPMPDENQTESCHRTREERKGKHPRPHHRKPPGNRKPQPQEGTRNKEAPTGALPEGKAETRPQGHWRQEAPRTPGPGDQQGPHHPGTPMDNRHKRGSRPWGQKTTATPTPAPTKK</sequence>
<keyword evidence="3" id="KW-1185">Reference proteome</keyword>
<feature type="compositionally biased region" description="Basic residues" evidence="1">
    <location>
        <begin position="198"/>
        <end position="210"/>
    </location>
</feature>
<gene>
    <name evidence="2" type="ORF">NDU88_004478</name>
</gene>
<evidence type="ECO:0000256" key="1">
    <source>
        <dbReference type="SAM" id="MobiDB-lite"/>
    </source>
</evidence>
<feature type="compositionally biased region" description="Low complexity" evidence="1">
    <location>
        <begin position="252"/>
        <end position="265"/>
    </location>
</feature>
<organism evidence="2 3">
    <name type="scientific">Pleurodeles waltl</name>
    <name type="common">Iberian ribbed newt</name>
    <dbReference type="NCBI Taxonomy" id="8319"/>
    <lineage>
        <taxon>Eukaryota</taxon>
        <taxon>Metazoa</taxon>
        <taxon>Chordata</taxon>
        <taxon>Craniata</taxon>
        <taxon>Vertebrata</taxon>
        <taxon>Euteleostomi</taxon>
        <taxon>Amphibia</taxon>
        <taxon>Batrachia</taxon>
        <taxon>Caudata</taxon>
        <taxon>Salamandroidea</taxon>
        <taxon>Salamandridae</taxon>
        <taxon>Pleurodelinae</taxon>
        <taxon>Pleurodeles</taxon>
    </lineage>
</organism>
<dbReference type="AlphaFoldDB" id="A0AAV7MA71"/>
<protein>
    <submittedName>
        <fullName evidence="2">Uncharacterized protein</fullName>
    </submittedName>
</protein>
<feature type="compositionally biased region" description="Basic and acidic residues" evidence="1">
    <location>
        <begin position="85"/>
        <end position="103"/>
    </location>
</feature>
<evidence type="ECO:0000313" key="2">
    <source>
        <dbReference type="EMBL" id="KAJ1099377.1"/>
    </source>
</evidence>
<reference evidence="2" key="1">
    <citation type="journal article" date="2022" name="bioRxiv">
        <title>Sequencing and chromosome-scale assembly of the giantPleurodeles waltlgenome.</title>
        <authorList>
            <person name="Brown T."/>
            <person name="Elewa A."/>
            <person name="Iarovenko S."/>
            <person name="Subramanian E."/>
            <person name="Araus A.J."/>
            <person name="Petzold A."/>
            <person name="Susuki M."/>
            <person name="Suzuki K.-i.T."/>
            <person name="Hayashi T."/>
            <person name="Toyoda A."/>
            <person name="Oliveira C."/>
            <person name="Osipova E."/>
            <person name="Leigh N.D."/>
            <person name="Simon A."/>
            <person name="Yun M.H."/>
        </authorList>
    </citation>
    <scope>NUCLEOTIDE SEQUENCE</scope>
    <source>
        <strain evidence="2">20211129_DDA</strain>
        <tissue evidence="2">Liver</tissue>
    </source>
</reference>
<feature type="compositionally biased region" description="Basic and acidic residues" evidence="1">
    <location>
        <begin position="188"/>
        <end position="197"/>
    </location>
</feature>
<comment type="caution">
    <text evidence="2">The sequence shown here is derived from an EMBL/GenBank/DDBJ whole genome shotgun (WGS) entry which is preliminary data.</text>
</comment>
<feature type="compositionally biased region" description="Low complexity" evidence="1">
    <location>
        <begin position="1"/>
        <end position="18"/>
    </location>
</feature>
<proteinExistence type="predicted"/>